<dbReference type="AlphaFoldDB" id="A0A1J7JY59"/>
<accession>A0A1J7JY59</accession>
<dbReference type="OrthoDB" id="3501153at2759"/>
<keyword evidence="3" id="KW-1185">Reference proteome</keyword>
<keyword evidence="1" id="KW-0812">Transmembrane</keyword>
<gene>
    <name evidence="2" type="ORF">CONLIGDRAFT_607168</name>
</gene>
<dbReference type="PANTHER" id="PTHR35896:SF3">
    <property type="entry name" value="MAJOR FACILITATOR SUPERFAMILY TRANSPORTER"/>
    <property type="match status" value="1"/>
</dbReference>
<evidence type="ECO:0000313" key="3">
    <source>
        <dbReference type="Proteomes" id="UP000182658"/>
    </source>
</evidence>
<keyword evidence="1" id="KW-0472">Membrane</keyword>
<dbReference type="InParanoid" id="A0A1J7JY59"/>
<feature type="transmembrane region" description="Helical" evidence="1">
    <location>
        <begin position="39"/>
        <end position="57"/>
    </location>
</feature>
<dbReference type="EMBL" id="KV875093">
    <property type="protein sequence ID" value="OIW34364.1"/>
    <property type="molecule type" value="Genomic_DNA"/>
</dbReference>
<organism evidence="2 3">
    <name type="scientific">Coniochaeta ligniaria NRRL 30616</name>
    <dbReference type="NCBI Taxonomy" id="1408157"/>
    <lineage>
        <taxon>Eukaryota</taxon>
        <taxon>Fungi</taxon>
        <taxon>Dikarya</taxon>
        <taxon>Ascomycota</taxon>
        <taxon>Pezizomycotina</taxon>
        <taxon>Sordariomycetes</taxon>
        <taxon>Sordariomycetidae</taxon>
        <taxon>Coniochaetales</taxon>
        <taxon>Coniochaetaceae</taxon>
        <taxon>Coniochaeta</taxon>
    </lineage>
</organism>
<dbReference type="InterPro" id="IPR053008">
    <property type="entry name" value="Phomopsin_biosynth_assoc"/>
</dbReference>
<sequence length="225" mass="25552">MYHIYKRVSPTDDAADEDGTGHVPCHPSRRKTLLVVKDMVLAFLALLGLILTIFNIYDHHNRSIKSTNVTGYATPRQSCYCGESTTEARARGCKYDSLCASWLPDHCRDAELTAEFERSGDGPDGSWLYWADKNHTMPLTVEQVGELANDPTATFHMSGQWHVTHCFFLWRLEHRSRYTRNLFVEGRYDTEKHIVHCLHVVHHPQKGTRAGVSLDGDATGVLKRI</sequence>
<dbReference type="PANTHER" id="PTHR35896">
    <property type="entry name" value="IG-LIKE DOMAIN-CONTAINING PROTEIN"/>
    <property type="match status" value="1"/>
</dbReference>
<evidence type="ECO:0000313" key="2">
    <source>
        <dbReference type="EMBL" id="OIW34364.1"/>
    </source>
</evidence>
<reference evidence="2 3" key="1">
    <citation type="submission" date="2016-10" db="EMBL/GenBank/DDBJ databases">
        <title>Draft genome sequence of Coniochaeta ligniaria NRRL30616, a lignocellulolytic fungus for bioabatement of inhibitors in plant biomass hydrolysates.</title>
        <authorList>
            <consortium name="DOE Joint Genome Institute"/>
            <person name="Jimenez D.J."/>
            <person name="Hector R.E."/>
            <person name="Riley R."/>
            <person name="Sun H."/>
            <person name="Grigoriev I.V."/>
            <person name="Van Elsas J.D."/>
            <person name="Nichols N.N."/>
        </authorList>
    </citation>
    <scope>NUCLEOTIDE SEQUENCE [LARGE SCALE GENOMIC DNA]</scope>
    <source>
        <strain evidence="2 3">NRRL 30616</strain>
    </source>
</reference>
<protein>
    <submittedName>
        <fullName evidence="2">Uncharacterized protein</fullName>
    </submittedName>
</protein>
<keyword evidence="1" id="KW-1133">Transmembrane helix</keyword>
<proteinExistence type="predicted"/>
<evidence type="ECO:0000256" key="1">
    <source>
        <dbReference type="SAM" id="Phobius"/>
    </source>
</evidence>
<name>A0A1J7JY59_9PEZI</name>
<dbReference type="Proteomes" id="UP000182658">
    <property type="component" value="Unassembled WGS sequence"/>
</dbReference>